<dbReference type="GeneID" id="94843044"/>
<name>A0A1J4JRC7_9EUKA</name>
<accession>A0A1J4JRC7</accession>
<sequence>MKKTKKYSDESDNDDEFSFQERQKTLRSIQQDFKRAISDMKSFSDVTGSEIPDMESMSSHSYRNLDDDDSQSLDIFPDPVQTEQVMEKCQLRSIVKELYVMKAEIIDLQSIVFRIGADKRDIQSQMLAKFKQVVDTLNNHIRRAEALLIDL</sequence>
<keyword evidence="3" id="KW-1185">Reference proteome</keyword>
<proteinExistence type="predicted"/>
<dbReference type="VEuPathDB" id="TrichDB:TRFO_32148"/>
<organism evidence="2 3">
    <name type="scientific">Tritrichomonas foetus</name>
    <dbReference type="NCBI Taxonomy" id="1144522"/>
    <lineage>
        <taxon>Eukaryota</taxon>
        <taxon>Metamonada</taxon>
        <taxon>Parabasalia</taxon>
        <taxon>Tritrichomonadida</taxon>
        <taxon>Tritrichomonadidae</taxon>
        <taxon>Tritrichomonas</taxon>
    </lineage>
</organism>
<evidence type="ECO:0000256" key="1">
    <source>
        <dbReference type="SAM" id="MobiDB-lite"/>
    </source>
</evidence>
<dbReference type="RefSeq" id="XP_068354120.1">
    <property type="nucleotide sequence ID" value="XM_068508340.1"/>
</dbReference>
<gene>
    <name evidence="2" type="ORF">TRFO_32148</name>
</gene>
<protein>
    <submittedName>
        <fullName evidence="2">Uncharacterized protein</fullName>
    </submittedName>
</protein>
<evidence type="ECO:0000313" key="3">
    <source>
        <dbReference type="Proteomes" id="UP000179807"/>
    </source>
</evidence>
<reference evidence="2" key="1">
    <citation type="submission" date="2016-10" db="EMBL/GenBank/DDBJ databases">
        <authorList>
            <person name="Benchimol M."/>
            <person name="Almeida L.G."/>
            <person name="Vasconcelos A.T."/>
            <person name="Perreira-Neves A."/>
            <person name="Rosa I.A."/>
            <person name="Tasca T."/>
            <person name="Bogo M.R."/>
            <person name="de Souza W."/>
        </authorList>
    </citation>
    <scope>NUCLEOTIDE SEQUENCE [LARGE SCALE GENOMIC DNA]</scope>
    <source>
        <strain evidence="2">K</strain>
    </source>
</reference>
<evidence type="ECO:0000313" key="2">
    <source>
        <dbReference type="EMBL" id="OHT00984.1"/>
    </source>
</evidence>
<dbReference type="EMBL" id="MLAK01000928">
    <property type="protein sequence ID" value="OHT00984.1"/>
    <property type="molecule type" value="Genomic_DNA"/>
</dbReference>
<dbReference type="Proteomes" id="UP000179807">
    <property type="component" value="Unassembled WGS sequence"/>
</dbReference>
<feature type="region of interest" description="Disordered" evidence="1">
    <location>
        <begin position="45"/>
        <end position="70"/>
    </location>
</feature>
<feature type="region of interest" description="Disordered" evidence="1">
    <location>
        <begin position="1"/>
        <end position="21"/>
    </location>
</feature>
<dbReference type="AlphaFoldDB" id="A0A1J4JRC7"/>
<comment type="caution">
    <text evidence="2">The sequence shown here is derived from an EMBL/GenBank/DDBJ whole genome shotgun (WGS) entry which is preliminary data.</text>
</comment>